<evidence type="ECO:0000313" key="1">
    <source>
        <dbReference type="EMBL" id="CAI9917117.1"/>
    </source>
</evidence>
<dbReference type="Proteomes" id="UP001642409">
    <property type="component" value="Unassembled WGS sequence"/>
</dbReference>
<reference evidence="1" key="1">
    <citation type="submission" date="2023-06" db="EMBL/GenBank/DDBJ databases">
        <authorList>
            <person name="Kurt Z."/>
        </authorList>
    </citation>
    <scope>NUCLEOTIDE SEQUENCE</scope>
</reference>
<dbReference type="EMBL" id="CATOUU010000120">
    <property type="protein sequence ID" value="CAI9917117.1"/>
    <property type="molecule type" value="Genomic_DNA"/>
</dbReference>
<sequence length="103" mass="12429">MLYNQNLYTKKKPFKNHENFIANSTCKTKAHKRNDELVEYSGTQVSECDITIQIVTQTSELRHHWKNDDPKEYYEQVCCDLEEVMDIYVVDNPLWCRDYKQFK</sequence>
<evidence type="ECO:0000313" key="3">
    <source>
        <dbReference type="Proteomes" id="UP001642409"/>
    </source>
</evidence>
<comment type="caution">
    <text evidence="1">The sequence shown here is derived from an EMBL/GenBank/DDBJ whole genome shotgun (WGS) entry which is preliminary data.</text>
</comment>
<reference evidence="2 3" key="2">
    <citation type="submission" date="2024-07" db="EMBL/GenBank/DDBJ databases">
        <authorList>
            <person name="Akdeniz Z."/>
        </authorList>
    </citation>
    <scope>NUCLEOTIDE SEQUENCE [LARGE SCALE GENOMIC DNA]</scope>
</reference>
<name>A0AA86NCE7_9EUKA</name>
<organism evidence="1">
    <name type="scientific">Hexamita inflata</name>
    <dbReference type="NCBI Taxonomy" id="28002"/>
    <lineage>
        <taxon>Eukaryota</taxon>
        <taxon>Metamonada</taxon>
        <taxon>Diplomonadida</taxon>
        <taxon>Hexamitidae</taxon>
        <taxon>Hexamitinae</taxon>
        <taxon>Hexamita</taxon>
    </lineage>
</organism>
<proteinExistence type="predicted"/>
<dbReference type="AlphaFoldDB" id="A0AA86NCE7"/>
<accession>A0AA86NCE7</accession>
<evidence type="ECO:0000313" key="2">
    <source>
        <dbReference type="EMBL" id="CAL6115785.1"/>
    </source>
</evidence>
<keyword evidence="3" id="KW-1185">Reference proteome</keyword>
<dbReference type="EMBL" id="CAXDID020000915">
    <property type="protein sequence ID" value="CAL6115785.1"/>
    <property type="molecule type" value="Genomic_DNA"/>
</dbReference>
<protein>
    <submittedName>
        <fullName evidence="2">Hypothetical_protein</fullName>
    </submittedName>
</protein>
<gene>
    <name evidence="1" type="ORF">HINF_LOCUS4762</name>
    <name evidence="2" type="ORF">HINF_LOCUS78778</name>
</gene>